<dbReference type="AlphaFoldDB" id="A0A6A2SYF0"/>
<dbReference type="RefSeq" id="WP_206874099.1">
    <property type="nucleotide sequence ID" value="NZ_JAWXCV010000001.1"/>
</dbReference>
<comment type="caution">
    <text evidence="3">The sequence shown here is derived from an EMBL/GenBank/DDBJ whole genome shotgun (WGS) entry which is preliminary data.</text>
</comment>
<evidence type="ECO:0000313" key="1">
    <source>
        <dbReference type="EMBL" id="KAB7057144.1"/>
    </source>
</evidence>
<organism evidence="3 4">
    <name type="scientific">Bifidobacterium longum</name>
    <dbReference type="NCBI Taxonomy" id="216816"/>
    <lineage>
        <taxon>Bacteria</taxon>
        <taxon>Bacillati</taxon>
        <taxon>Actinomycetota</taxon>
        <taxon>Actinomycetes</taxon>
        <taxon>Bifidobacteriales</taxon>
        <taxon>Bifidobacteriaceae</taxon>
        <taxon>Bifidobacterium</taxon>
    </lineage>
</organism>
<accession>A0A6A2SYF0</accession>
<dbReference type="Proteomes" id="UP000451234">
    <property type="component" value="Unassembled WGS sequence"/>
</dbReference>
<evidence type="ECO:0000313" key="4">
    <source>
        <dbReference type="Proteomes" id="UP000451234"/>
    </source>
</evidence>
<evidence type="ECO:0000313" key="5">
    <source>
        <dbReference type="Proteomes" id="UP000460333"/>
    </source>
</evidence>
<name>A0A6A2SYF0_BIFLN</name>
<dbReference type="EMBL" id="WDTJ01000006">
    <property type="protein sequence ID" value="KAB7235859.1"/>
    <property type="molecule type" value="Genomic_DNA"/>
</dbReference>
<evidence type="ECO:0000313" key="6">
    <source>
        <dbReference type="Proteomes" id="UP000467387"/>
    </source>
</evidence>
<dbReference type="Proteomes" id="UP000460333">
    <property type="component" value="Unassembled WGS sequence"/>
</dbReference>
<sequence length="470" mass="53272">MSSANPLPETCHVYLDLSPLPLQSDDSADLVALSPFTITWGVSNPWDDITPNVLKITLIDQADRFSKSGDLLMGHRLTISPDWGNTATPVNFCLFDGYVTDVQILDHDGGRNRLSVTASDRIYILKTDCRQGPNTNTTANMARGWQWWMQGQTSETVQKWLYYDGVQNYWWPWSIFPTPFSAEQRKSFIDWAQSCRTRQVNSKYQFEIDRTAYISYQSADPKKIPSFEALYLRWTIDTVLTGPRIRTGDDNTDIGVDSRYADAGDVIIDPEPSLSAADEYYTQLEFKYSHRGNGSGYKTVEFNQDGSRSVQVEQSAREGDTCLSIEANWTQYDNQADSDPGKIDFTLAMNTIRESNRRLRLPEVTFRGDRLNQLFMYCRPTVMVFIGSKFERSAPATYGPWAKIGGTLTYDVTNRKSHWTHKARLFPAVNTKTGTPTCAQMKAMTSTATFADCNWKLGALRYVSKIGEEP</sequence>
<dbReference type="Proteomes" id="UP000467387">
    <property type="component" value="Unassembled WGS sequence"/>
</dbReference>
<dbReference type="EMBL" id="WDWU01000006">
    <property type="protein sequence ID" value="KAB7057144.1"/>
    <property type="molecule type" value="Genomic_DNA"/>
</dbReference>
<dbReference type="EMBL" id="WDRV01000004">
    <property type="protein sequence ID" value="KAB7323162.1"/>
    <property type="molecule type" value="Genomic_DNA"/>
</dbReference>
<evidence type="ECO:0000313" key="2">
    <source>
        <dbReference type="EMBL" id="KAB7235859.1"/>
    </source>
</evidence>
<proteinExistence type="predicted"/>
<gene>
    <name evidence="3" type="ORF">GBB65_04685</name>
    <name evidence="2" type="ORF">GBC43_06035</name>
    <name evidence="1" type="ORF">GBI87_05005</name>
</gene>
<evidence type="ECO:0000313" key="3">
    <source>
        <dbReference type="EMBL" id="KAB7323162.1"/>
    </source>
</evidence>
<reference evidence="4 5" key="1">
    <citation type="journal article" date="2019" name="Nat. Med.">
        <title>A library of human gut bacterial isolates paired with longitudinal multiomics data enables mechanistic microbiome research.</title>
        <authorList>
            <person name="Poyet M."/>
            <person name="Groussin M."/>
            <person name="Gibbons S.M."/>
            <person name="Avila-Pacheco J."/>
            <person name="Jiang X."/>
            <person name="Kearney S.M."/>
            <person name="Perrotta A.R."/>
            <person name="Berdy B."/>
            <person name="Zhao S."/>
            <person name="Lieberman T.D."/>
            <person name="Swanson P.K."/>
            <person name="Smith M."/>
            <person name="Roesemann S."/>
            <person name="Alexander J.E."/>
            <person name="Rich S.A."/>
            <person name="Livny J."/>
            <person name="Vlamakis H."/>
            <person name="Clish C."/>
            <person name="Bullock K."/>
            <person name="Deik A."/>
            <person name="Scott J."/>
            <person name="Pierce K.A."/>
            <person name="Xavier R.J."/>
            <person name="Alm E.J."/>
        </authorList>
    </citation>
    <scope>NUCLEOTIDE SEQUENCE [LARGE SCALE GENOMIC DNA]</scope>
    <source>
        <strain evidence="2 5">BIOML-A118</strain>
        <strain evidence="1 6">BIOML-A210</strain>
        <strain evidence="3 4">BIOML-A75</strain>
    </source>
</reference>
<protein>
    <submittedName>
        <fullName evidence="3">Uncharacterized protein</fullName>
    </submittedName>
</protein>